<dbReference type="FunFam" id="3.40.30.10:FF:000260">
    <property type="entry name" value="Mitochondrial ribosomal protein L44"/>
    <property type="match status" value="1"/>
</dbReference>
<name>A0A194UY89_CYTMA</name>
<dbReference type="InterPro" id="IPR042776">
    <property type="entry name" value="Ribosomal_mL53_fung"/>
</dbReference>
<reference evidence="8" key="1">
    <citation type="submission" date="2014-12" db="EMBL/GenBank/DDBJ databases">
        <title>Genome Sequence of Valsa Canker Pathogens Uncovers a Specific Adaption of Colonization on Woody Bark.</title>
        <authorList>
            <person name="Yin Z."/>
            <person name="Liu H."/>
            <person name="Gao X."/>
            <person name="Li Z."/>
            <person name="Song N."/>
            <person name="Ke X."/>
            <person name="Dai Q."/>
            <person name="Wu Y."/>
            <person name="Sun Y."/>
            <person name="Xu J.-R."/>
            <person name="Kang Z.K."/>
            <person name="Wang L."/>
            <person name="Huang L."/>
        </authorList>
    </citation>
    <scope>NUCLEOTIDE SEQUENCE [LARGE SCALE GENOMIC DNA]</scope>
    <source>
        <strain evidence="8">SXYL134</strain>
    </source>
</reference>
<comment type="subcellular location">
    <subcellularLocation>
        <location evidence="1">Mitochondrion</location>
    </subcellularLocation>
</comment>
<evidence type="ECO:0000256" key="2">
    <source>
        <dbReference type="ARBA" id="ARBA00005557"/>
    </source>
</evidence>
<evidence type="ECO:0000256" key="5">
    <source>
        <dbReference type="ARBA" id="ARBA00023274"/>
    </source>
</evidence>
<keyword evidence="5" id="KW-0687">Ribonucleoprotein</keyword>
<keyword evidence="8" id="KW-1185">Reference proteome</keyword>
<evidence type="ECO:0000256" key="6">
    <source>
        <dbReference type="ARBA" id="ARBA00035180"/>
    </source>
</evidence>
<dbReference type="GO" id="GO:0005762">
    <property type="term" value="C:mitochondrial large ribosomal subunit"/>
    <property type="evidence" value="ECO:0007669"/>
    <property type="project" value="TreeGrafter"/>
</dbReference>
<comment type="similarity">
    <text evidence="2">Belongs to the mitochondrion-specific ribosomal protein mL53 family.</text>
</comment>
<dbReference type="EMBL" id="KN714690">
    <property type="protein sequence ID" value="KUI56584.1"/>
    <property type="molecule type" value="Genomic_DNA"/>
</dbReference>
<sequence length="98" mass="10934">MITRFITEVNTKINPFSAQSKSVRLFLTSLPPTARSQGMIIQTKLLARSAAEKNSLQVKFKDGKLLDLDCENMAIKAIIEECDRHSRALQKQADLADA</sequence>
<dbReference type="PANTHER" id="PTHR28236">
    <property type="entry name" value="54S RIBOSOMAL PROTEIN L44, MITOCHONDRIAL"/>
    <property type="match status" value="1"/>
</dbReference>
<accession>A0A194UY89</accession>
<evidence type="ECO:0000256" key="3">
    <source>
        <dbReference type="ARBA" id="ARBA00022980"/>
    </source>
</evidence>
<proteinExistence type="inferred from homology"/>
<protein>
    <recommendedName>
        <fullName evidence="6">Large ribosomal subunit protein mL53</fullName>
    </recommendedName>
</protein>
<evidence type="ECO:0000313" key="7">
    <source>
        <dbReference type="EMBL" id="KUI56584.1"/>
    </source>
</evidence>
<dbReference type="PANTHER" id="PTHR28236:SF1">
    <property type="entry name" value="LARGE RIBOSOMAL SUBUNIT PROTEIN ML53"/>
    <property type="match status" value="1"/>
</dbReference>
<evidence type="ECO:0000313" key="8">
    <source>
        <dbReference type="Proteomes" id="UP000078576"/>
    </source>
</evidence>
<evidence type="ECO:0000256" key="1">
    <source>
        <dbReference type="ARBA" id="ARBA00004173"/>
    </source>
</evidence>
<dbReference type="Proteomes" id="UP000078576">
    <property type="component" value="Unassembled WGS sequence"/>
</dbReference>
<dbReference type="OrthoDB" id="4136894at2759"/>
<dbReference type="AlphaFoldDB" id="A0A194UY89"/>
<keyword evidence="4" id="KW-0496">Mitochondrion</keyword>
<dbReference type="STRING" id="694573.A0A194UY89"/>
<gene>
    <name evidence="7" type="ORF">VP1G_03936</name>
</gene>
<dbReference type="GO" id="GO:0003735">
    <property type="term" value="F:structural constituent of ribosome"/>
    <property type="evidence" value="ECO:0007669"/>
    <property type="project" value="TreeGrafter"/>
</dbReference>
<keyword evidence="3 7" id="KW-0689">Ribosomal protein</keyword>
<evidence type="ECO:0000256" key="4">
    <source>
        <dbReference type="ARBA" id="ARBA00023128"/>
    </source>
</evidence>
<dbReference type="Gene3D" id="3.40.30.10">
    <property type="entry name" value="Glutaredoxin"/>
    <property type="match status" value="1"/>
</dbReference>
<dbReference type="Pfam" id="PF10780">
    <property type="entry name" value="MRP_L53"/>
    <property type="match status" value="1"/>
</dbReference>
<organism evidence="7 8">
    <name type="scientific">Cytospora mali</name>
    <name type="common">Apple Valsa canker fungus</name>
    <name type="synonym">Valsa mali</name>
    <dbReference type="NCBI Taxonomy" id="578113"/>
    <lineage>
        <taxon>Eukaryota</taxon>
        <taxon>Fungi</taxon>
        <taxon>Dikarya</taxon>
        <taxon>Ascomycota</taxon>
        <taxon>Pezizomycotina</taxon>
        <taxon>Sordariomycetes</taxon>
        <taxon>Sordariomycetidae</taxon>
        <taxon>Diaporthales</taxon>
        <taxon>Cytosporaceae</taxon>
        <taxon>Cytospora</taxon>
    </lineage>
</organism>
<dbReference type="InterPro" id="IPR019716">
    <property type="entry name" value="Ribosomal_mL53"/>
</dbReference>